<dbReference type="CDD" id="cd01310">
    <property type="entry name" value="TatD_DNAse"/>
    <property type="match status" value="1"/>
</dbReference>
<evidence type="ECO:0000256" key="2">
    <source>
        <dbReference type="ARBA" id="ARBA00022723"/>
    </source>
</evidence>
<dbReference type="Pfam" id="PF01026">
    <property type="entry name" value="TatD_DNase"/>
    <property type="match status" value="1"/>
</dbReference>
<evidence type="ECO:0000256" key="3">
    <source>
        <dbReference type="ARBA" id="ARBA00022801"/>
    </source>
</evidence>
<dbReference type="FunFam" id="3.20.20.140:FF:000005">
    <property type="entry name" value="TatD family hydrolase"/>
    <property type="match status" value="1"/>
</dbReference>
<evidence type="ECO:0000256" key="1">
    <source>
        <dbReference type="ARBA" id="ARBA00009275"/>
    </source>
</evidence>
<dbReference type="GO" id="GO:0046872">
    <property type="term" value="F:metal ion binding"/>
    <property type="evidence" value="ECO:0007669"/>
    <property type="project" value="UniProtKB-KW"/>
</dbReference>
<evidence type="ECO:0000313" key="5">
    <source>
        <dbReference type="EMBL" id="SNS29567.1"/>
    </source>
</evidence>
<dbReference type="Gene3D" id="3.20.20.140">
    <property type="entry name" value="Metal-dependent hydrolases"/>
    <property type="match status" value="1"/>
</dbReference>
<dbReference type="PIRSF" id="PIRSF005902">
    <property type="entry name" value="DNase_TatD"/>
    <property type="match status" value="1"/>
</dbReference>
<gene>
    <name evidence="5" type="ORF">SAMN06265795_10293</name>
</gene>
<proteinExistence type="inferred from homology"/>
<name>A0A239DBA9_9BURK</name>
<evidence type="ECO:0000256" key="4">
    <source>
        <dbReference type="PIRSR" id="PIRSR005902-1"/>
    </source>
</evidence>
<dbReference type="GO" id="GO:0016788">
    <property type="term" value="F:hydrolase activity, acting on ester bonds"/>
    <property type="evidence" value="ECO:0007669"/>
    <property type="project" value="InterPro"/>
</dbReference>
<feature type="binding site" evidence="4">
    <location>
        <position position="209"/>
    </location>
    <ligand>
        <name>a divalent metal cation</name>
        <dbReference type="ChEBI" id="CHEBI:60240"/>
        <label>1</label>
    </ligand>
</feature>
<accession>A0A239DBA9</accession>
<feature type="binding site" evidence="4">
    <location>
        <position position="136"/>
    </location>
    <ligand>
        <name>a divalent metal cation</name>
        <dbReference type="ChEBI" id="CHEBI:60240"/>
        <label>2</label>
    </ligand>
</feature>
<dbReference type="Proteomes" id="UP000198284">
    <property type="component" value="Unassembled WGS sequence"/>
</dbReference>
<dbReference type="PANTHER" id="PTHR46124">
    <property type="entry name" value="D-AMINOACYL-TRNA DEACYLASE"/>
    <property type="match status" value="1"/>
</dbReference>
<comment type="similarity">
    <text evidence="1">Belongs to the metallo-dependent hydrolases superfamily. TatD-type hydrolase family.</text>
</comment>
<organism evidence="5 6">
    <name type="scientific">Noviherbaspirillum humi</name>
    <dbReference type="NCBI Taxonomy" id="1688639"/>
    <lineage>
        <taxon>Bacteria</taxon>
        <taxon>Pseudomonadati</taxon>
        <taxon>Pseudomonadota</taxon>
        <taxon>Betaproteobacteria</taxon>
        <taxon>Burkholderiales</taxon>
        <taxon>Oxalobacteraceae</taxon>
        <taxon>Noviherbaspirillum</taxon>
    </lineage>
</organism>
<dbReference type="InterPro" id="IPR032466">
    <property type="entry name" value="Metal_Hydrolase"/>
</dbReference>
<feature type="binding site" evidence="4">
    <location>
        <position position="159"/>
    </location>
    <ligand>
        <name>a divalent metal cation</name>
        <dbReference type="ChEBI" id="CHEBI:60240"/>
        <label>2</label>
    </ligand>
</feature>
<sequence>MWTDTHCHLDASEFGPESGEVAARAAENGVSCIVIPAVGVVNFSAVSTLSAQHDNCVHALGIHPIFVPQAEESDLDALRSAVEAAIGDPNLVAIGEIGLDFFIPALCTAEMRDKQAHFYREQLRIARDFGLPVLLHVRRSQDVILKHLRQIRPAGGIAHAFNGSFQQAQTFIDLGFRLGFGGAMTFTRALQIRRLATSLPLDAIVLETDAPDIAPAWLHPGRNTPEELPRIGAALAELRGMTPEDIALATSANARSALPRLSALN</sequence>
<feature type="binding site" evidence="4">
    <location>
        <position position="96"/>
    </location>
    <ligand>
        <name>a divalent metal cation</name>
        <dbReference type="ChEBI" id="CHEBI:60240"/>
        <label>1</label>
    </ligand>
</feature>
<keyword evidence="2 4" id="KW-0479">Metal-binding</keyword>
<keyword evidence="6" id="KW-1185">Reference proteome</keyword>
<feature type="binding site" evidence="4">
    <location>
        <position position="8"/>
    </location>
    <ligand>
        <name>a divalent metal cation</name>
        <dbReference type="ChEBI" id="CHEBI:60240"/>
        <label>1</label>
    </ligand>
</feature>
<protein>
    <submittedName>
        <fullName evidence="5">TatD DNase family protein</fullName>
    </submittedName>
</protein>
<dbReference type="PROSITE" id="PS01091">
    <property type="entry name" value="TATD_3"/>
    <property type="match status" value="1"/>
</dbReference>
<dbReference type="InterPro" id="IPR018228">
    <property type="entry name" value="DNase_TatD-rel_CS"/>
</dbReference>
<reference evidence="5 6" key="1">
    <citation type="submission" date="2017-06" db="EMBL/GenBank/DDBJ databases">
        <authorList>
            <person name="Kim H.J."/>
            <person name="Triplett B.A."/>
        </authorList>
    </citation>
    <scope>NUCLEOTIDE SEQUENCE [LARGE SCALE GENOMIC DNA]</scope>
    <source>
        <strain evidence="5 6">U15</strain>
    </source>
</reference>
<dbReference type="RefSeq" id="WP_089397981.1">
    <property type="nucleotide sequence ID" value="NZ_FZOT01000002.1"/>
</dbReference>
<dbReference type="EMBL" id="FZOT01000002">
    <property type="protein sequence ID" value="SNS29567.1"/>
    <property type="molecule type" value="Genomic_DNA"/>
</dbReference>
<dbReference type="AlphaFoldDB" id="A0A239DBA9"/>
<dbReference type="OrthoDB" id="9810005at2"/>
<evidence type="ECO:0000313" key="6">
    <source>
        <dbReference type="Proteomes" id="UP000198284"/>
    </source>
</evidence>
<dbReference type="InterPro" id="IPR001130">
    <property type="entry name" value="TatD-like"/>
</dbReference>
<dbReference type="SUPFAM" id="SSF51556">
    <property type="entry name" value="Metallo-dependent hydrolases"/>
    <property type="match status" value="1"/>
</dbReference>
<feature type="binding site" evidence="4">
    <location>
        <position position="6"/>
    </location>
    <ligand>
        <name>a divalent metal cation</name>
        <dbReference type="ChEBI" id="CHEBI:60240"/>
        <label>1</label>
    </ligand>
</feature>
<dbReference type="PANTHER" id="PTHR46124:SF2">
    <property type="entry name" value="D-AMINOACYL-TRNA DEACYLASE"/>
    <property type="match status" value="1"/>
</dbReference>
<keyword evidence="3" id="KW-0378">Hydrolase</keyword>